<dbReference type="Pfam" id="PF04358">
    <property type="entry name" value="DsrC"/>
    <property type="match status" value="1"/>
</dbReference>
<keyword evidence="3" id="KW-0963">Cytoplasm</keyword>
<dbReference type="GO" id="GO:0002143">
    <property type="term" value="P:tRNA wobble position uridine thiolation"/>
    <property type="evidence" value="ECO:0007669"/>
    <property type="project" value="TreeGrafter"/>
</dbReference>
<dbReference type="InterPro" id="IPR007453">
    <property type="entry name" value="DsrC/TusE"/>
</dbReference>
<dbReference type="GO" id="GO:0097163">
    <property type="term" value="F:sulfur carrier activity"/>
    <property type="evidence" value="ECO:0007669"/>
    <property type="project" value="TreeGrafter"/>
</dbReference>
<dbReference type="GO" id="GO:0005737">
    <property type="term" value="C:cytoplasm"/>
    <property type="evidence" value="ECO:0007669"/>
    <property type="project" value="UniProtKB-SubCell"/>
</dbReference>
<dbReference type="InterPro" id="IPR043163">
    <property type="entry name" value="DsrC-like_N"/>
</dbReference>
<evidence type="ECO:0000313" key="4">
    <source>
        <dbReference type="EMBL" id="SFV69026.1"/>
    </source>
</evidence>
<dbReference type="EMBL" id="FPHJ01000065">
    <property type="protein sequence ID" value="SFV69026.1"/>
    <property type="molecule type" value="Genomic_DNA"/>
</dbReference>
<organism evidence="4">
    <name type="scientific">hydrothermal vent metagenome</name>
    <dbReference type="NCBI Taxonomy" id="652676"/>
    <lineage>
        <taxon>unclassified sequences</taxon>
        <taxon>metagenomes</taxon>
        <taxon>ecological metagenomes</taxon>
    </lineage>
</organism>
<protein>
    <submittedName>
        <fullName evidence="4">tRNA 2-thiouridine synthesizing protein E @ Dissimilatory sulfite reductase, gamma subunit</fullName>
        <ecNumber evidence="4">1.8.99.3</ecNumber>
        <ecNumber evidence="4">2.8.1.-</ecNumber>
    </submittedName>
</protein>
<dbReference type="PIRSF" id="PIRSF006223">
    <property type="entry name" value="DsrC_TusE"/>
    <property type="match status" value="1"/>
</dbReference>
<dbReference type="InterPro" id="IPR025526">
    <property type="entry name" value="DsrC-like_dom_sf"/>
</dbReference>
<keyword evidence="4" id="KW-0808">Transferase</keyword>
<dbReference type="Gene3D" id="1.10.10.370">
    <property type="entry name" value="DsrC-like protein, C-terminal domain"/>
    <property type="match status" value="1"/>
</dbReference>
<dbReference type="PANTHER" id="PTHR37010:SF1">
    <property type="entry name" value="SULFURTRANSFERASE TUSE"/>
    <property type="match status" value="1"/>
</dbReference>
<name>A0A1W1CT76_9ZZZZ</name>
<dbReference type="Gene3D" id="3.30.1420.10">
    <property type="match status" value="1"/>
</dbReference>
<sequence>MALERTSNGYLINPEEWNEEVMMEMAKEDNFVITDEIKDHIEKARNYYDEYSAVPPIRKFVKYGGYDQKELFKIYLGGPMKFITKYGGLPQPTGCV</sequence>
<evidence type="ECO:0000256" key="2">
    <source>
        <dbReference type="ARBA" id="ARBA00005718"/>
    </source>
</evidence>
<evidence type="ECO:0000256" key="1">
    <source>
        <dbReference type="ARBA" id="ARBA00004496"/>
    </source>
</evidence>
<dbReference type="AlphaFoldDB" id="A0A1W1CT76"/>
<reference evidence="4" key="1">
    <citation type="submission" date="2016-10" db="EMBL/GenBank/DDBJ databases">
        <authorList>
            <person name="de Groot N.N."/>
        </authorList>
    </citation>
    <scope>NUCLEOTIDE SEQUENCE</scope>
</reference>
<dbReference type="PANTHER" id="PTHR37010">
    <property type="entry name" value="SULFURTRANSFERASE TUSE"/>
    <property type="match status" value="1"/>
</dbReference>
<gene>
    <name evidence="4" type="ORF">MNB_SUP05-5-11</name>
</gene>
<comment type="similarity">
    <text evidence="2">Belongs to the DsrC/TusE family.</text>
</comment>
<dbReference type="InterPro" id="IPR042072">
    <property type="entry name" value="DsrC-like_C"/>
</dbReference>
<comment type="subcellular location">
    <subcellularLocation>
        <location evidence="1">Cytoplasm</location>
    </subcellularLocation>
</comment>
<dbReference type="SUPFAM" id="SSF69721">
    <property type="entry name" value="DsrC, the gamma subunit of dissimilatory sulfite reductase"/>
    <property type="match status" value="1"/>
</dbReference>
<dbReference type="NCBIfam" id="TIGR03342">
    <property type="entry name" value="dsrC_tusE_dsvC"/>
    <property type="match status" value="1"/>
</dbReference>
<accession>A0A1W1CT76</accession>
<dbReference type="EC" id="1.8.99.3" evidence="4"/>
<dbReference type="GO" id="GO:0016491">
    <property type="term" value="F:oxidoreductase activity"/>
    <property type="evidence" value="ECO:0007669"/>
    <property type="project" value="UniProtKB-KW"/>
</dbReference>
<dbReference type="EC" id="2.8.1.-" evidence="4"/>
<evidence type="ECO:0000256" key="3">
    <source>
        <dbReference type="ARBA" id="ARBA00022490"/>
    </source>
</evidence>
<keyword evidence="4" id="KW-0560">Oxidoreductase</keyword>
<dbReference type="GO" id="GO:0016740">
    <property type="term" value="F:transferase activity"/>
    <property type="evidence" value="ECO:0007669"/>
    <property type="project" value="UniProtKB-KW"/>
</dbReference>
<proteinExistence type="inferred from homology"/>